<dbReference type="PANTHER" id="PTHR43545:SF6">
    <property type="entry name" value="FORMATE DEHYDROGENASE, NITRATE-INDUCIBLE, IRON-SULFUR SUBUNIT"/>
    <property type="match status" value="1"/>
</dbReference>
<dbReference type="InterPro" id="IPR017900">
    <property type="entry name" value="4Fe4S_Fe_S_CS"/>
</dbReference>
<keyword evidence="8" id="KW-0472">Membrane</keyword>
<evidence type="ECO:0000313" key="11">
    <source>
        <dbReference type="Proteomes" id="UP001595965"/>
    </source>
</evidence>
<evidence type="ECO:0000256" key="8">
    <source>
        <dbReference type="SAM" id="Phobius"/>
    </source>
</evidence>
<dbReference type="PROSITE" id="PS51379">
    <property type="entry name" value="4FE4S_FER_2"/>
    <property type="match status" value="3"/>
</dbReference>
<dbReference type="Gene3D" id="3.30.70.20">
    <property type="match status" value="3"/>
</dbReference>
<dbReference type="PROSITE" id="PS00198">
    <property type="entry name" value="4FE4S_FER_1"/>
    <property type="match status" value="1"/>
</dbReference>
<dbReference type="PANTHER" id="PTHR43545">
    <property type="entry name" value="FORMATE DEHYDROGENASE, NITRATE-INDUCIBLE, IRON-SULFUR SUBUNIT"/>
    <property type="match status" value="1"/>
</dbReference>
<feature type="domain" description="4Fe-4S ferredoxin-type" evidence="9">
    <location>
        <begin position="217"/>
        <end position="246"/>
    </location>
</feature>
<keyword evidence="8" id="KW-1133">Transmembrane helix</keyword>
<evidence type="ECO:0000256" key="7">
    <source>
        <dbReference type="SAM" id="MobiDB-lite"/>
    </source>
</evidence>
<organism evidence="10 11">
    <name type="scientific">Citricoccus alkalitolerans</name>
    <dbReference type="NCBI Taxonomy" id="246603"/>
    <lineage>
        <taxon>Bacteria</taxon>
        <taxon>Bacillati</taxon>
        <taxon>Actinomycetota</taxon>
        <taxon>Actinomycetes</taxon>
        <taxon>Micrococcales</taxon>
        <taxon>Micrococcaceae</taxon>
        <taxon>Citricoccus</taxon>
    </lineage>
</organism>
<evidence type="ECO:0000256" key="3">
    <source>
        <dbReference type="ARBA" id="ARBA00022723"/>
    </source>
</evidence>
<accession>A0ABV8XRQ9</accession>
<keyword evidence="4" id="KW-0677">Repeat</keyword>
<evidence type="ECO:0000259" key="9">
    <source>
        <dbReference type="PROSITE" id="PS51379"/>
    </source>
</evidence>
<dbReference type="EMBL" id="JBHSEN010000001">
    <property type="protein sequence ID" value="MFC4428236.1"/>
    <property type="molecule type" value="Genomic_DNA"/>
</dbReference>
<keyword evidence="2" id="KW-0004">4Fe-4S</keyword>
<proteinExistence type="predicted"/>
<comment type="caution">
    <text evidence="10">The sequence shown here is derived from an EMBL/GenBank/DDBJ whole genome shotgun (WGS) entry which is preliminary data.</text>
</comment>
<dbReference type="SUPFAM" id="SSF54862">
    <property type="entry name" value="4Fe-4S ferredoxins"/>
    <property type="match status" value="1"/>
</dbReference>
<feature type="transmembrane region" description="Helical" evidence="8">
    <location>
        <begin position="399"/>
        <end position="419"/>
    </location>
</feature>
<dbReference type="RefSeq" id="WP_344230457.1">
    <property type="nucleotide sequence ID" value="NZ_BAAALH010000002.1"/>
</dbReference>
<keyword evidence="5" id="KW-0408">Iron</keyword>
<gene>
    <name evidence="10" type="ORF">ACFO0K_00910</name>
</gene>
<evidence type="ECO:0000256" key="1">
    <source>
        <dbReference type="ARBA" id="ARBA00004196"/>
    </source>
</evidence>
<evidence type="ECO:0000256" key="4">
    <source>
        <dbReference type="ARBA" id="ARBA00022737"/>
    </source>
</evidence>
<comment type="subcellular location">
    <subcellularLocation>
        <location evidence="1">Cell envelope</location>
    </subcellularLocation>
</comment>
<reference evidence="11" key="1">
    <citation type="journal article" date="2019" name="Int. J. Syst. Evol. Microbiol.">
        <title>The Global Catalogue of Microorganisms (GCM) 10K type strain sequencing project: providing services to taxonomists for standard genome sequencing and annotation.</title>
        <authorList>
            <consortium name="The Broad Institute Genomics Platform"/>
            <consortium name="The Broad Institute Genome Sequencing Center for Infectious Disease"/>
            <person name="Wu L."/>
            <person name="Ma J."/>
        </authorList>
    </citation>
    <scope>NUCLEOTIDE SEQUENCE [LARGE SCALE GENOMIC DNA]</scope>
    <source>
        <strain evidence="11">CGMCC 1.12125</strain>
    </source>
</reference>
<evidence type="ECO:0000256" key="5">
    <source>
        <dbReference type="ARBA" id="ARBA00023004"/>
    </source>
</evidence>
<feature type="domain" description="4Fe-4S ferredoxin-type" evidence="9">
    <location>
        <begin position="29"/>
        <end position="59"/>
    </location>
</feature>
<keyword evidence="3" id="KW-0479">Metal-binding</keyword>
<keyword evidence="8" id="KW-0812">Transmembrane</keyword>
<evidence type="ECO:0000256" key="2">
    <source>
        <dbReference type="ARBA" id="ARBA00022485"/>
    </source>
</evidence>
<feature type="region of interest" description="Disordered" evidence="7">
    <location>
        <begin position="249"/>
        <end position="297"/>
    </location>
</feature>
<dbReference type="InterPro" id="IPR017896">
    <property type="entry name" value="4Fe4S_Fe-S-bd"/>
</dbReference>
<dbReference type="Proteomes" id="UP001595965">
    <property type="component" value="Unassembled WGS sequence"/>
</dbReference>
<evidence type="ECO:0000313" key="10">
    <source>
        <dbReference type="EMBL" id="MFC4428236.1"/>
    </source>
</evidence>
<dbReference type="Pfam" id="PF13247">
    <property type="entry name" value="Fer4_11"/>
    <property type="match status" value="2"/>
</dbReference>
<sequence length="424" mass="44605">MVQMTQGPDATVEGNPTADAHYEHPHPRKGFFTDTSICIGCKACEVACKEWNRNPVDSDYTLSNSSFDNSEGLGADTWRHVAFVEQDRQRVEEARESGRALVSLGMPTLRRAPGSGAGGADDAGAIRPSTRTGTRSGPLDGPIDASLVGGLQAGPDMGGLDVLSSLGSAVDSSAVDITPPDTPEFRWLMSSDVCKHCTNAGCLDVCPTGALFRTEHGTVVVQDDVCNGCGTCVAGCPFGVIERRKDGIAQPKTDRSPAPGVHAQASSTVSEKAEKAEKKAAKKSSQHQKAAQPKKNKNSGVAQKCTLCYDRMTDGQTPACAQACPTTSIRYGEREDMVASAQERVAQLHAQGRTEARLYGANPKDGVGGTGSVFLLLDEPEVYGLPPDPRVPTRDLPRMYARAGIAMAGMVAAAGLAFLGGGRR</sequence>
<keyword evidence="11" id="KW-1185">Reference proteome</keyword>
<keyword evidence="6" id="KW-0411">Iron-sulfur</keyword>
<feature type="region of interest" description="Disordered" evidence="7">
    <location>
        <begin position="1"/>
        <end position="23"/>
    </location>
</feature>
<feature type="compositionally biased region" description="Basic residues" evidence="7">
    <location>
        <begin position="280"/>
        <end position="297"/>
    </location>
</feature>
<protein>
    <submittedName>
        <fullName evidence="10">4Fe-4S dicluster domain-containing protein</fullName>
    </submittedName>
</protein>
<dbReference type="InterPro" id="IPR051555">
    <property type="entry name" value="FDH_Electron_Transfer_Unit"/>
</dbReference>
<evidence type="ECO:0000256" key="6">
    <source>
        <dbReference type="ARBA" id="ARBA00023014"/>
    </source>
</evidence>
<feature type="region of interest" description="Disordered" evidence="7">
    <location>
        <begin position="108"/>
        <end position="140"/>
    </location>
</feature>
<feature type="domain" description="4Fe-4S ferredoxin-type" evidence="9">
    <location>
        <begin position="185"/>
        <end position="216"/>
    </location>
</feature>
<name>A0ABV8XRQ9_9MICC</name>